<dbReference type="AlphaFoldDB" id="A0AAD9WAS3"/>
<evidence type="ECO:0000256" key="1">
    <source>
        <dbReference type="ARBA" id="ARBA00004141"/>
    </source>
</evidence>
<keyword evidence="6 8" id="KW-0472">Membrane</keyword>
<dbReference type="EMBL" id="JAUBYV010000010">
    <property type="protein sequence ID" value="KAK2624525.1"/>
    <property type="molecule type" value="Genomic_DNA"/>
</dbReference>
<dbReference type="PROSITE" id="PS50850">
    <property type="entry name" value="MFS"/>
    <property type="match status" value="1"/>
</dbReference>
<feature type="transmembrane region" description="Helical" evidence="8">
    <location>
        <begin position="288"/>
        <end position="311"/>
    </location>
</feature>
<keyword evidence="11" id="KW-1185">Reference proteome</keyword>
<comment type="similarity">
    <text evidence="2 7">Belongs to the major facilitator superfamily. Sugar transporter (TC 2.A.1.1) family.</text>
</comment>
<feature type="transmembrane region" description="Helical" evidence="8">
    <location>
        <begin position="84"/>
        <end position="105"/>
    </location>
</feature>
<reference evidence="10" key="1">
    <citation type="submission" date="2023-06" db="EMBL/GenBank/DDBJ databases">
        <title>Draft genome of Marssonina rosae.</title>
        <authorList>
            <person name="Cheng Q."/>
        </authorList>
    </citation>
    <scope>NUCLEOTIDE SEQUENCE</scope>
    <source>
        <strain evidence="10">R4</strain>
    </source>
</reference>
<feature type="transmembrane region" description="Helical" evidence="8">
    <location>
        <begin position="206"/>
        <end position="224"/>
    </location>
</feature>
<sequence length="507" mass="54516">MKGIAEKIEIVSDVSATEDRGQMMGQMASQYRVALIWSTFLGFAAINWGMDTLLSNGVIAVPAFQKQFGYEFDGQHIISARWQVAFNSAGSVGGCIGAIASGYLADKIGKRFALGIGCLISIGAVSVQILAGQPGTLLIGKLINGFSLGSFLTIPSAYAAEICPAELRGFTTSAVQLFIGIGQLNANLILRVTGTMETQWAYKLPFALQFVFPLILLVGLPLCPESPWYLLRTRNPNTAGSTLARLGFESPGKTLSEMQRTIDQEEQREAATSYLDCFRGSDLRRTEIAVGIFSVCQLVGVIFVVGYSSYFFQLAGISASHSFSLSVGVSVLGLLGVMCSWVLLNSMGRRSTALGGTSILAILLFLIGILDVVAVARAGRLGPVYGQVACVILFAFIYLSTIGPVGYALYAEVSSPRLRSRTVGLGVVVQNLFTILMNIVIPLLINPDAADLGGKICFIFGGTAILSVVWLWFRVPETAYRTFEELDYLFLEAVPARAFKGVRVFTS</sequence>
<dbReference type="InterPro" id="IPR050360">
    <property type="entry name" value="MFS_Sugar_Transporters"/>
</dbReference>
<dbReference type="PANTHER" id="PTHR48022:SF51">
    <property type="entry name" value="ALPHA-GLUCOSIDE TRANSPORTER, PUTATIVE (AFU_ORTHOLOGUE AFUA_6G11920)-RELATED"/>
    <property type="match status" value="1"/>
</dbReference>
<protein>
    <recommendedName>
        <fullName evidence="9">Major facilitator superfamily (MFS) profile domain-containing protein</fullName>
    </recommendedName>
</protein>
<evidence type="ECO:0000256" key="6">
    <source>
        <dbReference type="ARBA" id="ARBA00023136"/>
    </source>
</evidence>
<dbReference type="Pfam" id="PF00083">
    <property type="entry name" value="Sugar_tr"/>
    <property type="match status" value="1"/>
</dbReference>
<keyword evidence="5 8" id="KW-1133">Transmembrane helix</keyword>
<dbReference type="InterPro" id="IPR003663">
    <property type="entry name" value="Sugar/inositol_transpt"/>
</dbReference>
<feature type="transmembrane region" description="Helical" evidence="8">
    <location>
        <begin position="384"/>
        <end position="410"/>
    </location>
</feature>
<proteinExistence type="inferred from homology"/>
<feature type="domain" description="Major facilitator superfamily (MFS) profile" evidence="9">
    <location>
        <begin position="37"/>
        <end position="479"/>
    </location>
</feature>
<dbReference type="FunFam" id="1.20.1250.20:FF:000078">
    <property type="entry name" value="MFS maltose transporter, putative"/>
    <property type="match status" value="1"/>
</dbReference>
<feature type="transmembrane region" description="Helical" evidence="8">
    <location>
        <begin position="112"/>
        <end position="131"/>
    </location>
</feature>
<dbReference type="InterPro" id="IPR036259">
    <property type="entry name" value="MFS_trans_sf"/>
</dbReference>
<evidence type="ECO:0000259" key="9">
    <source>
        <dbReference type="PROSITE" id="PS50850"/>
    </source>
</evidence>
<dbReference type="NCBIfam" id="TIGR00879">
    <property type="entry name" value="SP"/>
    <property type="match status" value="1"/>
</dbReference>
<dbReference type="PROSITE" id="PS00217">
    <property type="entry name" value="SUGAR_TRANSPORT_2"/>
    <property type="match status" value="1"/>
</dbReference>
<dbReference type="PANTHER" id="PTHR48022">
    <property type="entry name" value="PLASTIDIC GLUCOSE TRANSPORTER 4"/>
    <property type="match status" value="1"/>
</dbReference>
<feature type="transmembrane region" description="Helical" evidence="8">
    <location>
        <begin position="31"/>
        <end position="50"/>
    </location>
</feature>
<feature type="transmembrane region" description="Helical" evidence="8">
    <location>
        <begin position="452"/>
        <end position="473"/>
    </location>
</feature>
<keyword evidence="4 8" id="KW-0812">Transmembrane</keyword>
<dbReference type="InterPro" id="IPR005828">
    <property type="entry name" value="MFS_sugar_transport-like"/>
</dbReference>
<dbReference type="Gene3D" id="1.20.1250.20">
    <property type="entry name" value="MFS general substrate transporter like domains"/>
    <property type="match status" value="1"/>
</dbReference>
<evidence type="ECO:0000313" key="11">
    <source>
        <dbReference type="Proteomes" id="UP001285354"/>
    </source>
</evidence>
<comment type="caution">
    <text evidence="10">The sequence shown here is derived from an EMBL/GenBank/DDBJ whole genome shotgun (WGS) entry which is preliminary data.</text>
</comment>
<dbReference type="InterPro" id="IPR020846">
    <property type="entry name" value="MFS_dom"/>
</dbReference>
<feature type="transmembrane region" description="Helical" evidence="8">
    <location>
        <begin position="422"/>
        <end position="446"/>
    </location>
</feature>
<evidence type="ECO:0000256" key="7">
    <source>
        <dbReference type="RuleBase" id="RU003346"/>
    </source>
</evidence>
<evidence type="ECO:0000256" key="3">
    <source>
        <dbReference type="ARBA" id="ARBA00022448"/>
    </source>
</evidence>
<evidence type="ECO:0000256" key="8">
    <source>
        <dbReference type="SAM" id="Phobius"/>
    </source>
</evidence>
<evidence type="ECO:0000256" key="5">
    <source>
        <dbReference type="ARBA" id="ARBA00022989"/>
    </source>
</evidence>
<feature type="transmembrane region" description="Helical" evidence="8">
    <location>
        <begin position="323"/>
        <end position="344"/>
    </location>
</feature>
<dbReference type="Proteomes" id="UP001285354">
    <property type="component" value="Unassembled WGS sequence"/>
</dbReference>
<dbReference type="SUPFAM" id="SSF103473">
    <property type="entry name" value="MFS general substrate transporter"/>
    <property type="match status" value="1"/>
</dbReference>
<feature type="transmembrane region" description="Helical" evidence="8">
    <location>
        <begin position="356"/>
        <end position="378"/>
    </location>
</feature>
<accession>A0AAD9WAS3</accession>
<gene>
    <name evidence="10" type="ORF">QTJ16_006475</name>
</gene>
<dbReference type="InterPro" id="IPR005829">
    <property type="entry name" value="Sugar_transporter_CS"/>
</dbReference>
<dbReference type="GO" id="GO:0005351">
    <property type="term" value="F:carbohydrate:proton symporter activity"/>
    <property type="evidence" value="ECO:0007669"/>
    <property type="project" value="TreeGrafter"/>
</dbReference>
<keyword evidence="3 7" id="KW-0813">Transport</keyword>
<organism evidence="10 11">
    <name type="scientific">Diplocarpon rosae</name>
    <dbReference type="NCBI Taxonomy" id="946125"/>
    <lineage>
        <taxon>Eukaryota</taxon>
        <taxon>Fungi</taxon>
        <taxon>Dikarya</taxon>
        <taxon>Ascomycota</taxon>
        <taxon>Pezizomycotina</taxon>
        <taxon>Leotiomycetes</taxon>
        <taxon>Helotiales</taxon>
        <taxon>Drepanopezizaceae</taxon>
        <taxon>Diplocarpon</taxon>
    </lineage>
</organism>
<evidence type="ECO:0000313" key="10">
    <source>
        <dbReference type="EMBL" id="KAK2624525.1"/>
    </source>
</evidence>
<dbReference type="GO" id="GO:0016020">
    <property type="term" value="C:membrane"/>
    <property type="evidence" value="ECO:0007669"/>
    <property type="project" value="UniProtKB-SubCell"/>
</dbReference>
<evidence type="ECO:0000256" key="2">
    <source>
        <dbReference type="ARBA" id="ARBA00010992"/>
    </source>
</evidence>
<comment type="subcellular location">
    <subcellularLocation>
        <location evidence="1">Membrane</location>
        <topology evidence="1">Multi-pass membrane protein</topology>
    </subcellularLocation>
</comment>
<evidence type="ECO:0000256" key="4">
    <source>
        <dbReference type="ARBA" id="ARBA00022692"/>
    </source>
</evidence>
<name>A0AAD9WAS3_9HELO</name>